<name>A0A0F2MBJ7_SPOSC</name>
<accession>A0A0F2MBJ7</accession>
<proteinExistence type="predicted"/>
<feature type="compositionally biased region" description="Basic residues" evidence="1">
    <location>
        <begin position="381"/>
        <end position="391"/>
    </location>
</feature>
<feature type="compositionally biased region" description="Polar residues" evidence="1">
    <location>
        <begin position="50"/>
        <end position="59"/>
    </location>
</feature>
<comment type="caution">
    <text evidence="2">The sequence shown here is derived from an EMBL/GenBank/DDBJ whole genome shotgun (WGS) entry which is preliminary data.</text>
</comment>
<protein>
    <submittedName>
        <fullName evidence="2">Uncharacterized protein</fullName>
    </submittedName>
</protein>
<reference evidence="2 3" key="2">
    <citation type="journal article" date="2015" name="Eukaryot. Cell">
        <title>Asexual propagation of a virulent clone complex in a human and feline outbreak of sporotrichosis.</title>
        <authorList>
            <person name="Teixeira Mde M."/>
            <person name="Rodrigues A.M."/>
            <person name="Tsui C.K."/>
            <person name="de Almeida L.G."/>
            <person name="Van Diepeningen A.D."/>
            <person name="van den Ende B.G."/>
            <person name="Fernandes G.F."/>
            <person name="Kano R."/>
            <person name="Hamelin R.C."/>
            <person name="Lopes-Bezerra L.M."/>
            <person name="Vasconcelos A.T."/>
            <person name="de Hoog S."/>
            <person name="de Camargo Z.P."/>
            <person name="Felipe M.S."/>
        </authorList>
    </citation>
    <scope>NUCLEOTIDE SEQUENCE [LARGE SCALE GENOMIC DNA]</scope>
    <source>
        <strain evidence="2 3">1099-18</strain>
    </source>
</reference>
<dbReference type="VEuPathDB" id="FungiDB:SPSK_02456"/>
<dbReference type="RefSeq" id="XP_016588891.1">
    <property type="nucleotide sequence ID" value="XM_016729327.1"/>
</dbReference>
<feature type="compositionally biased region" description="Pro residues" evidence="1">
    <location>
        <begin position="302"/>
        <end position="312"/>
    </location>
</feature>
<dbReference type="AlphaFoldDB" id="A0A0F2MBJ7"/>
<feature type="compositionally biased region" description="Low complexity" evidence="1">
    <location>
        <begin position="230"/>
        <end position="241"/>
    </location>
</feature>
<evidence type="ECO:0000256" key="1">
    <source>
        <dbReference type="SAM" id="MobiDB-lite"/>
    </source>
</evidence>
<dbReference type="Proteomes" id="UP000033710">
    <property type="component" value="Unassembled WGS sequence"/>
</dbReference>
<feature type="compositionally biased region" description="Basic and acidic residues" evidence="1">
    <location>
        <begin position="216"/>
        <end position="229"/>
    </location>
</feature>
<feature type="region of interest" description="Disordered" evidence="1">
    <location>
        <begin position="1"/>
        <end position="249"/>
    </location>
</feature>
<dbReference type="KEGG" id="ssck:SPSK_02456"/>
<feature type="region of interest" description="Disordered" evidence="1">
    <location>
        <begin position="262"/>
        <end position="391"/>
    </location>
</feature>
<feature type="compositionally biased region" description="Low complexity" evidence="1">
    <location>
        <begin position="152"/>
        <end position="167"/>
    </location>
</feature>
<feature type="compositionally biased region" description="Low complexity" evidence="1">
    <location>
        <begin position="288"/>
        <end position="301"/>
    </location>
</feature>
<sequence length="391" mass="37932">MADFSSAPVGNSDSSERPTNNSASKPSLETAKLSSLPDLSLPPKPVFVEGSTTGNNASGALNPDSNAAAKKDDSPSSSVGGGLFNGSTAVTDKKDSTDFAKPVTPVSEANGGIDTFHSASGGGNGSSDNKPTTAPLPLIDEAPAEKPGPSEPTATSSVPTASAPSVTLIAPTAPTTNGSAVPSLPSGLPPKPAEPSAPSQAVAPAESVTSGNAIVGEKRKADEAADDKSAAAAPEASAPAPVSSLFGGSAAISSSLPAKPLAATVESADDSEDGASAAKKLKTDTKAETATAADAAPTSTPAAPPVEVPAPSPVTVATPAADPITAPVGAPAGVAPALEVNLGPAPSADEIASTSTTALGVKKSNSRAKREKKPLPPVGKTARKTRSQGPA</sequence>
<dbReference type="GeneID" id="27664604"/>
<feature type="compositionally biased region" description="Low complexity" evidence="1">
    <location>
        <begin position="313"/>
        <end position="337"/>
    </location>
</feature>
<gene>
    <name evidence="2" type="ORF">SPSK_02456</name>
</gene>
<dbReference type="EMBL" id="AXCR01000006">
    <property type="protein sequence ID" value="KJR86215.1"/>
    <property type="molecule type" value="Genomic_DNA"/>
</dbReference>
<reference evidence="2 3" key="1">
    <citation type="journal article" date="2014" name="BMC Genomics">
        <title>Comparative genomics of the major fungal agents of human and animal Sporotrichosis: Sporothrix schenckii and Sporothrix brasiliensis.</title>
        <authorList>
            <person name="Teixeira M.M."/>
            <person name="de Almeida L.G."/>
            <person name="Kubitschek-Barreira P."/>
            <person name="Alves F.L."/>
            <person name="Kioshima E.S."/>
            <person name="Abadio A.K."/>
            <person name="Fernandes L."/>
            <person name="Derengowski L.S."/>
            <person name="Ferreira K.S."/>
            <person name="Souza R.C."/>
            <person name="Ruiz J.C."/>
            <person name="de Andrade N.C."/>
            <person name="Paes H.C."/>
            <person name="Nicola A.M."/>
            <person name="Albuquerque P."/>
            <person name="Gerber A.L."/>
            <person name="Martins V.P."/>
            <person name="Peconick L.D."/>
            <person name="Neto A.V."/>
            <person name="Chaucanez C.B."/>
            <person name="Silva P.A."/>
            <person name="Cunha O.L."/>
            <person name="de Oliveira F.F."/>
            <person name="dos Santos T.C."/>
            <person name="Barros A.L."/>
            <person name="Soares M.A."/>
            <person name="de Oliveira L.M."/>
            <person name="Marini M.M."/>
            <person name="Villalobos-Duno H."/>
            <person name="Cunha M.M."/>
            <person name="de Hoog S."/>
            <person name="da Silveira J.F."/>
            <person name="Henrissat B."/>
            <person name="Nino-Vega G.A."/>
            <person name="Cisalpino P.S."/>
            <person name="Mora-Montes H.M."/>
            <person name="Almeida S.R."/>
            <person name="Stajich J.E."/>
            <person name="Lopes-Bezerra L.M."/>
            <person name="Vasconcelos A.T."/>
            <person name="Felipe M.S."/>
        </authorList>
    </citation>
    <scope>NUCLEOTIDE SEQUENCE [LARGE SCALE GENOMIC DNA]</scope>
    <source>
        <strain evidence="2 3">1099-18</strain>
    </source>
</reference>
<evidence type="ECO:0000313" key="3">
    <source>
        <dbReference type="Proteomes" id="UP000033710"/>
    </source>
</evidence>
<organism evidence="2 3">
    <name type="scientific">Sporothrix schenckii 1099-18</name>
    <dbReference type="NCBI Taxonomy" id="1397361"/>
    <lineage>
        <taxon>Eukaryota</taxon>
        <taxon>Fungi</taxon>
        <taxon>Dikarya</taxon>
        <taxon>Ascomycota</taxon>
        <taxon>Pezizomycotina</taxon>
        <taxon>Sordariomycetes</taxon>
        <taxon>Sordariomycetidae</taxon>
        <taxon>Ophiostomatales</taxon>
        <taxon>Ophiostomataceae</taxon>
        <taxon>Sporothrix</taxon>
    </lineage>
</organism>
<feature type="compositionally biased region" description="Polar residues" evidence="1">
    <location>
        <begin position="8"/>
        <end position="27"/>
    </location>
</feature>
<dbReference type="OrthoDB" id="5235746at2759"/>
<evidence type="ECO:0000313" key="2">
    <source>
        <dbReference type="EMBL" id="KJR86215.1"/>
    </source>
</evidence>